<evidence type="ECO:0000256" key="1">
    <source>
        <dbReference type="SAM" id="Phobius"/>
    </source>
</evidence>
<keyword evidence="3" id="KW-1185">Reference proteome</keyword>
<organism evidence="2 3">
    <name type="scientific">Ostreobium quekettii</name>
    <dbReference type="NCBI Taxonomy" id="121088"/>
    <lineage>
        <taxon>Eukaryota</taxon>
        <taxon>Viridiplantae</taxon>
        <taxon>Chlorophyta</taxon>
        <taxon>core chlorophytes</taxon>
        <taxon>Ulvophyceae</taxon>
        <taxon>TCBD clade</taxon>
        <taxon>Bryopsidales</taxon>
        <taxon>Ostreobineae</taxon>
        <taxon>Ostreobiaceae</taxon>
        <taxon>Ostreobium</taxon>
    </lineage>
</organism>
<feature type="transmembrane region" description="Helical" evidence="1">
    <location>
        <begin position="94"/>
        <end position="115"/>
    </location>
</feature>
<name>A0A8S1J9D4_9CHLO</name>
<accession>A0A8S1J9D4</accession>
<dbReference type="PANTHER" id="PTHR34679">
    <property type="match status" value="1"/>
</dbReference>
<dbReference type="Pfam" id="PF13301">
    <property type="entry name" value="DUF4079"/>
    <property type="match status" value="1"/>
</dbReference>
<sequence>MATLLRLPGLAPLNRRLALPCRAPLAHRVCMISSRFGNVDDAKTSIDGAEPSNDAMRSALLSASALLAPAVLGVDEALAKNGEYGLLEGKIASLIHPAVMLVLFCSTFYAGWLGWQWRRTREIGNEIKELKKELPAVGADGVRPASPLNAQIAEMEQIRKELVAGGFRDRHFNQGAILLAGGVSIAFYGGMNTFLRAEKLFPGPHLYAGAIIVVLWALAASLVPAMQKGNEAARIGHIVLNAASTLMFISQVPTGLEILGKVWEQTSFP</sequence>
<protein>
    <submittedName>
        <fullName evidence="2">Uncharacterized protein</fullName>
    </submittedName>
</protein>
<keyword evidence="1" id="KW-1133">Transmembrane helix</keyword>
<dbReference type="OrthoDB" id="4914at2759"/>
<feature type="transmembrane region" description="Helical" evidence="1">
    <location>
        <begin position="207"/>
        <end position="226"/>
    </location>
</feature>
<feature type="transmembrane region" description="Helical" evidence="1">
    <location>
        <begin position="176"/>
        <end position="195"/>
    </location>
</feature>
<dbReference type="Proteomes" id="UP000708148">
    <property type="component" value="Unassembled WGS sequence"/>
</dbReference>
<gene>
    <name evidence="2" type="ORF">OSTQU699_LOCUS9694</name>
</gene>
<dbReference type="PANTHER" id="PTHR34679:SF2">
    <property type="entry name" value="OS02G0122500 PROTEIN"/>
    <property type="match status" value="1"/>
</dbReference>
<reference evidence="2" key="1">
    <citation type="submission" date="2020-12" db="EMBL/GenBank/DDBJ databases">
        <authorList>
            <person name="Iha C."/>
        </authorList>
    </citation>
    <scope>NUCLEOTIDE SEQUENCE</scope>
</reference>
<dbReference type="GO" id="GO:0009534">
    <property type="term" value="C:chloroplast thylakoid"/>
    <property type="evidence" value="ECO:0007669"/>
    <property type="project" value="TreeGrafter"/>
</dbReference>
<comment type="caution">
    <text evidence="2">The sequence shown here is derived from an EMBL/GenBank/DDBJ whole genome shotgun (WGS) entry which is preliminary data.</text>
</comment>
<proteinExistence type="predicted"/>
<dbReference type="EMBL" id="CAJHUC010002768">
    <property type="protein sequence ID" value="CAD7704339.1"/>
    <property type="molecule type" value="Genomic_DNA"/>
</dbReference>
<dbReference type="AlphaFoldDB" id="A0A8S1J9D4"/>
<evidence type="ECO:0000313" key="3">
    <source>
        <dbReference type="Proteomes" id="UP000708148"/>
    </source>
</evidence>
<feature type="transmembrane region" description="Helical" evidence="1">
    <location>
        <begin position="238"/>
        <end position="259"/>
    </location>
</feature>
<keyword evidence="1" id="KW-0812">Transmembrane</keyword>
<keyword evidence="1" id="KW-0472">Membrane</keyword>
<dbReference type="InterPro" id="IPR025067">
    <property type="entry name" value="DUF4079"/>
</dbReference>
<evidence type="ECO:0000313" key="2">
    <source>
        <dbReference type="EMBL" id="CAD7704339.1"/>
    </source>
</evidence>